<feature type="transmembrane region" description="Helical" evidence="1">
    <location>
        <begin position="35"/>
        <end position="56"/>
    </location>
</feature>
<organism evidence="2 3">
    <name type="scientific">Panagrolaimus superbus</name>
    <dbReference type="NCBI Taxonomy" id="310955"/>
    <lineage>
        <taxon>Eukaryota</taxon>
        <taxon>Metazoa</taxon>
        <taxon>Ecdysozoa</taxon>
        <taxon>Nematoda</taxon>
        <taxon>Chromadorea</taxon>
        <taxon>Rhabditida</taxon>
        <taxon>Tylenchina</taxon>
        <taxon>Panagrolaimomorpha</taxon>
        <taxon>Panagrolaimoidea</taxon>
        <taxon>Panagrolaimidae</taxon>
        <taxon>Panagrolaimus</taxon>
    </lineage>
</organism>
<evidence type="ECO:0000313" key="2">
    <source>
        <dbReference type="Proteomes" id="UP000887577"/>
    </source>
</evidence>
<keyword evidence="1" id="KW-0812">Transmembrane</keyword>
<protein>
    <submittedName>
        <fullName evidence="3">Uncharacterized protein</fullName>
    </submittedName>
</protein>
<name>A0A914YBQ1_9BILA</name>
<dbReference type="WBParaSite" id="PSU_v2.g1763.t1">
    <property type="protein sequence ID" value="PSU_v2.g1763.t1"/>
    <property type="gene ID" value="PSU_v2.g1763"/>
</dbReference>
<proteinExistence type="predicted"/>
<keyword evidence="1" id="KW-1133">Transmembrane helix</keyword>
<dbReference type="AlphaFoldDB" id="A0A914YBQ1"/>
<dbReference type="Proteomes" id="UP000887577">
    <property type="component" value="Unplaced"/>
</dbReference>
<evidence type="ECO:0000256" key="1">
    <source>
        <dbReference type="SAM" id="Phobius"/>
    </source>
</evidence>
<sequence length="92" mass="10574">MFVTDVSIQLIDKTDKEKGYDWSARQKLPWFKNSYLIAGTVSFVAIASLLSHLYVIQYFISTKNTSTPIFAANQKRKTTPKNVYSFLQLSLF</sequence>
<keyword evidence="1" id="KW-0472">Membrane</keyword>
<reference evidence="3" key="1">
    <citation type="submission" date="2022-11" db="UniProtKB">
        <authorList>
            <consortium name="WormBaseParasite"/>
        </authorList>
    </citation>
    <scope>IDENTIFICATION</scope>
</reference>
<keyword evidence="2" id="KW-1185">Reference proteome</keyword>
<evidence type="ECO:0000313" key="3">
    <source>
        <dbReference type="WBParaSite" id="PSU_v2.g1763.t1"/>
    </source>
</evidence>
<accession>A0A914YBQ1</accession>